<comment type="subunit">
    <text evidence="8">Homodimer. Forms a stable heterotetrameric complex of 2 MoeB and 2 MoaD during adenylation of MoaD.</text>
</comment>
<evidence type="ECO:0000256" key="2">
    <source>
        <dbReference type="ARBA" id="ARBA00009919"/>
    </source>
</evidence>
<dbReference type="SUPFAM" id="SSF69572">
    <property type="entry name" value="Activating enzymes of the ubiquitin-like proteins"/>
    <property type="match status" value="1"/>
</dbReference>
<dbReference type="OrthoDB" id="9804286at2"/>
<name>A0A1L0B318_9GAMM</name>
<evidence type="ECO:0000256" key="5">
    <source>
        <dbReference type="ARBA" id="ARBA00022840"/>
    </source>
</evidence>
<dbReference type="GO" id="GO:0005524">
    <property type="term" value="F:ATP binding"/>
    <property type="evidence" value="ECO:0007669"/>
    <property type="project" value="UniProtKB-KW"/>
</dbReference>
<dbReference type="PANTHER" id="PTHR10953:SF194">
    <property type="entry name" value="MOLYBDOPTERIN-SYNTHASE ADENYLYLTRANSFERASE"/>
    <property type="match status" value="1"/>
</dbReference>
<keyword evidence="5" id="KW-0067">ATP-binding</keyword>
<accession>A0A1L0B318</accession>
<keyword evidence="4" id="KW-0547">Nucleotide-binding</keyword>
<dbReference type="Proteomes" id="UP000183794">
    <property type="component" value="Unassembled WGS sequence"/>
</dbReference>
<evidence type="ECO:0000259" key="14">
    <source>
        <dbReference type="Pfam" id="PF00899"/>
    </source>
</evidence>
<comment type="similarity">
    <text evidence="2">Belongs to the HesA/MoeB/ThiF family.</text>
</comment>
<dbReference type="CDD" id="cd00757">
    <property type="entry name" value="ThiF_MoeB_HesA_family"/>
    <property type="match status" value="1"/>
</dbReference>
<organism evidence="15 16">
    <name type="scientific">Moritella viscosa</name>
    <dbReference type="NCBI Taxonomy" id="80854"/>
    <lineage>
        <taxon>Bacteria</taxon>
        <taxon>Pseudomonadati</taxon>
        <taxon>Pseudomonadota</taxon>
        <taxon>Gammaproteobacteria</taxon>
        <taxon>Alteromonadales</taxon>
        <taxon>Moritellaceae</taxon>
        <taxon>Moritella</taxon>
    </lineage>
</organism>
<dbReference type="GO" id="GO:0061605">
    <property type="term" value="F:molybdopterin-synthase adenylyltransferase activity"/>
    <property type="evidence" value="ECO:0007669"/>
    <property type="project" value="UniProtKB-EC"/>
</dbReference>
<dbReference type="GO" id="GO:0005829">
    <property type="term" value="C:cytosol"/>
    <property type="evidence" value="ECO:0007669"/>
    <property type="project" value="TreeGrafter"/>
</dbReference>
<dbReference type="NCBIfam" id="NF004281">
    <property type="entry name" value="PRK05690.1"/>
    <property type="match status" value="1"/>
</dbReference>
<comment type="pathway">
    <text evidence="1">Cofactor biosynthesis; molybdopterin biosynthesis.</text>
</comment>
<sequence length="265" mass="29178">MTTPSPDGDLPSEDILSSEEELRYNRQIVLRNFDFDGQEALKQAKVLIIGAGGLGCASSQYLASAGMGQMTLVDFDHIELSNLQRQLLHRDSRIGEFKSLSAKYELEQINPHCKVQAITRRLSEDELTELIKQHDIVLDCTDNVDTREQINRACFALRTPLVSGAAIRMEGQISVFTYADDEPCYQCLSQLFGNGTLSCVESGIMAPMVGIIGAMQAMEAIKIIADFGQPMTGKVLIIDGLTLSFQQMKLPKLPTCTVCHTSRTA</sequence>
<evidence type="ECO:0000256" key="12">
    <source>
        <dbReference type="ARBA" id="ARBA00075328"/>
    </source>
</evidence>
<evidence type="ECO:0000256" key="1">
    <source>
        <dbReference type="ARBA" id="ARBA00005046"/>
    </source>
</evidence>
<dbReference type="RefSeq" id="WP_075497023.1">
    <property type="nucleotide sequence ID" value="NZ_CAWRBC010000158.1"/>
</dbReference>
<keyword evidence="3" id="KW-0808">Transferase</keyword>
<dbReference type="Pfam" id="PF00899">
    <property type="entry name" value="ThiF"/>
    <property type="match status" value="1"/>
</dbReference>
<dbReference type="GO" id="GO:0004792">
    <property type="term" value="F:thiosulfate-cyanide sulfurtransferase activity"/>
    <property type="evidence" value="ECO:0007669"/>
    <property type="project" value="TreeGrafter"/>
</dbReference>
<gene>
    <name evidence="15" type="ORF">NVI5450_1157</name>
</gene>
<dbReference type="EMBL" id="FPLD01000037">
    <property type="protein sequence ID" value="SGY90792.1"/>
    <property type="molecule type" value="Genomic_DNA"/>
</dbReference>
<dbReference type="InterPro" id="IPR012730">
    <property type="entry name" value="Mopterin_Synthase_Sase_MoeB"/>
</dbReference>
<dbReference type="InterPro" id="IPR045886">
    <property type="entry name" value="ThiF/MoeB/HesA"/>
</dbReference>
<evidence type="ECO:0000256" key="7">
    <source>
        <dbReference type="ARBA" id="ARBA00055169"/>
    </source>
</evidence>
<evidence type="ECO:0000313" key="15">
    <source>
        <dbReference type="EMBL" id="SGY90792.1"/>
    </source>
</evidence>
<dbReference type="NCBIfam" id="TIGR02355">
    <property type="entry name" value="moeB"/>
    <property type="match status" value="1"/>
</dbReference>
<feature type="domain" description="THIF-type NAD/FAD binding fold" evidence="14">
    <location>
        <begin position="24"/>
        <end position="257"/>
    </location>
</feature>
<comment type="catalytic activity">
    <reaction evidence="6">
        <text>[molybdopterin-synthase sulfur-carrier protein]-C-terminal Gly-Gly + ATP + H(+) = [molybdopterin-synthase sulfur-carrier protein]-C-terminal Gly-Gly-AMP + diphosphate</text>
        <dbReference type="Rhea" id="RHEA:43616"/>
        <dbReference type="Rhea" id="RHEA-COMP:12159"/>
        <dbReference type="Rhea" id="RHEA-COMP:12202"/>
        <dbReference type="ChEBI" id="CHEBI:15378"/>
        <dbReference type="ChEBI" id="CHEBI:30616"/>
        <dbReference type="ChEBI" id="CHEBI:33019"/>
        <dbReference type="ChEBI" id="CHEBI:90618"/>
        <dbReference type="ChEBI" id="CHEBI:90778"/>
        <dbReference type="EC" id="2.7.7.80"/>
    </reaction>
</comment>
<reference evidence="15 16" key="1">
    <citation type="submission" date="2016-11" db="EMBL/GenBank/DDBJ databases">
        <authorList>
            <person name="Jaros S."/>
            <person name="Januszkiewicz K."/>
            <person name="Wedrychowicz H."/>
        </authorList>
    </citation>
    <scope>NUCLEOTIDE SEQUENCE [LARGE SCALE GENOMIC DNA]</scope>
    <source>
        <strain evidence="15">NVI 5450</strain>
    </source>
</reference>
<evidence type="ECO:0000256" key="13">
    <source>
        <dbReference type="ARBA" id="ARBA00078531"/>
    </source>
</evidence>
<evidence type="ECO:0000256" key="9">
    <source>
        <dbReference type="ARBA" id="ARBA00066884"/>
    </source>
</evidence>
<dbReference type="EC" id="2.7.7.80" evidence="9"/>
<protein>
    <recommendedName>
        <fullName evidence="10">Molybdopterin-synthase adenylyltransferase</fullName>
        <ecNumber evidence="9">2.7.7.80</ecNumber>
    </recommendedName>
    <alternativeName>
        <fullName evidence="13">MoaD protein adenylase</fullName>
    </alternativeName>
    <alternativeName>
        <fullName evidence="11">Molybdopterin-converting factor subunit 1 adenylase</fullName>
    </alternativeName>
    <alternativeName>
        <fullName evidence="12">Sulfur carrier protein MoaD adenylyltransferase</fullName>
    </alternativeName>
</protein>
<dbReference type="Gene3D" id="3.40.50.720">
    <property type="entry name" value="NAD(P)-binding Rossmann-like Domain"/>
    <property type="match status" value="1"/>
</dbReference>
<proteinExistence type="inferred from homology"/>
<dbReference type="FunFam" id="3.40.50.720:FF:000033">
    <property type="entry name" value="Adenylyltransferase and sulfurtransferase MOCS3"/>
    <property type="match status" value="1"/>
</dbReference>
<evidence type="ECO:0000256" key="4">
    <source>
        <dbReference type="ARBA" id="ARBA00022741"/>
    </source>
</evidence>
<evidence type="ECO:0000256" key="11">
    <source>
        <dbReference type="ARBA" id="ARBA00075110"/>
    </source>
</evidence>
<evidence type="ECO:0000256" key="6">
    <source>
        <dbReference type="ARBA" id="ARBA00052218"/>
    </source>
</evidence>
<evidence type="ECO:0000256" key="10">
    <source>
        <dbReference type="ARBA" id="ARBA00073635"/>
    </source>
</evidence>
<evidence type="ECO:0000256" key="3">
    <source>
        <dbReference type="ARBA" id="ARBA00022679"/>
    </source>
</evidence>
<dbReference type="PANTHER" id="PTHR10953">
    <property type="entry name" value="UBIQUITIN-ACTIVATING ENZYME E1"/>
    <property type="match status" value="1"/>
</dbReference>
<evidence type="ECO:0000256" key="8">
    <source>
        <dbReference type="ARBA" id="ARBA00063809"/>
    </source>
</evidence>
<evidence type="ECO:0000313" key="16">
    <source>
        <dbReference type="Proteomes" id="UP000183794"/>
    </source>
</evidence>
<dbReference type="InterPro" id="IPR000594">
    <property type="entry name" value="ThiF_NAD_FAD-bd"/>
</dbReference>
<dbReference type="AlphaFoldDB" id="A0A1L0B318"/>
<dbReference type="GO" id="GO:0006777">
    <property type="term" value="P:Mo-molybdopterin cofactor biosynthetic process"/>
    <property type="evidence" value="ECO:0007669"/>
    <property type="project" value="InterPro"/>
</dbReference>
<dbReference type="GO" id="GO:0008641">
    <property type="term" value="F:ubiquitin-like modifier activating enzyme activity"/>
    <property type="evidence" value="ECO:0007669"/>
    <property type="project" value="InterPro"/>
</dbReference>
<comment type="function">
    <text evidence="7">Catalyzes the adenylation by ATP of the carboxyl group of the C-terminal glycine of sulfur carrier protein MoaD.</text>
</comment>
<dbReference type="InterPro" id="IPR035985">
    <property type="entry name" value="Ubiquitin-activating_enz"/>
</dbReference>
<dbReference type="GO" id="GO:0008146">
    <property type="term" value="F:sulfotransferase activity"/>
    <property type="evidence" value="ECO:0007669"/>
    <property type="project" value="TreeGrafter"/>
</dbReference>